<comment type="caution">
    <text evidence="4">The sequence shown here is derived from an EMBL/GenBank/DDBJ whole genome shotgun (WGS) entry which is preliminary data.</text>
</comment>
<dbReference type="InterPro" id="IPR013783">
    <property type="entry name" value="Ig-like_fold"/>
</dbReference>
<dbReference type="PROSITE" id="PS50825">
    <property type="entry name" value="HYR"/>
    <property type="match status" value="3"/>
</dbReference>
<reference evidence="4 5" key="1">
    <citation type="journal article" date="2019" name="Environ. Microbiol.">
        <title>Genomics insights into ecotype formation of ammonia-oxidizing archaea in the deep ocean.</title>
        <authorList>
            <person name="Wang Y."/>
            <person name="Huang J.M."/>
            <person name="Cui G.J."/>
            <person name="Nunoura T."/>
            <person name="Takaki Y."/>
            <person name="Li W.L."/>
            <person name="Li J."/>
            <person name="Gao Z.M."/>
            <person name="Takai K."/>
            <person name="Zhang A.Q."/>
            <person name="Stepanauskas R."/>
        </authorList>
    </citation>
    <scope>NUCLEOTIDE SEQUENCE [LARGE SCALE GENOMIC DNA]</scope>
    <source>
        <strain evidence="4 5">G13</strain>
    </source>
</reference>
<organism evidence="4 5">
    <name type="scientific">Marine Group I thaumarchaeote</name>
    <dbReference type="NCBI Taxonomy" id="2511932"/>
    <lineage>
        <taxon>Archaea</taxon>
        <taxon>Nitrososphaerota</taxon>
        <taxon>Marine Group I</taxon>
    </lineage>
</organism>
<dbReference type="InterPro" id="IPR003410">
    <property type="entry name" value="HYR_dom"/>
</dbReference>
<dbReference type="Gene3D" id="2.60.40.10">
    <property type="entry name" value="Immunoglobulins"/>
    <property type="match status" value="1"/>
</dbReference>
<dbReference type="PANTHER" id="PTHR24273:SF32">
    <property type="entry name" value="HYALIN"/>
    <property type="match status" value="1"/>
</dbReference>
<dbReference type="AlphaFoldDB" id="A0A7K4NUY5"/>
<protein>
    <submittedName>
        <fullName evidence="4">HYR domain-containing protein</fullName>
    </submittedName>
</protein>
<proteinExistence type="predicted"/>
<dbReference type="SUPFAM" id="SSF49265">
    <property type="entry name" value="Fibronectin type III"/>
    <property type="match status" value="1"/>
</dbReference>
<dbReference type="Pfam" id="PF02494">
    <property type="entry name" value="HYR"/>
    <property type="match status" value="3"/>
</dbReference>
<accession>A0A7K4NUY5</accession>
<dbReference type="InterPro" id="IPR036116">
    <property type="entry name" value="FN3_sf"/>
</dbReference>
<sequence length="1119" mass="118945">MRFSDLTVFFGIFLVSMLFVPPSMPFMDPVPEAEAAPMDSPADAITDLSLQSISKYNNRSDRNSITLSWSEPNDNGSPILFYNVQVYGSTSNSWQVLENDVYGTTYTHNNAPVNIQMTYRVYAIAVDGCNGNTSTYYNACNESNILSVVSLPDGESGTPASQCDNSWLDDCGYFTDETAPVVLVPGDITIFDWDGGGEYVDFSAYGGVNATDNEGVTSGPSCTTMLAQIFTNTETVTCTATDAAGNVGTASFTVTIIPDTTPPTITLQDSTPITRVATNSTGWNVGYTVISQDNSYNGNNSPAASCSPASNSLFPVGTTTVTCTVADAAGNVQTLSFTVIVALETSADTFPPEIRTPAEMRDFIFDGSGSKIVTFTSGVILDPCPSMACSSVNVSAYDNVGVTSGPTCTPESGYNFPLGTTTVTCTATDAAGNVGTASFPVIIDQYNNPDPNPPVVTPPSNIIVQTTNQQGTIVTFSNGTATDNVGITGGPNCEPISGSMFPIGVTTVTCVAYDTSSNVGTASFTVTVNLEGASESSAPPVTYTTAEQECLSSAGLSTNAKLYTVVTCENPFNVTVNMGQRLHIQNPNGGSGNMLPAATYNGEPGTYQYSQGAVSGTITLLQGASQNQPHATTNLLATMWGSNSQPGNKVDFTMGVKNNNSFSVKDLYVYWQLTNYGDYVTSWQHFGGSGGAAYSGTLSPDMTSIYYSDDNCCASSDWNDATPYIVQAFHYDGTQLVKPNVYPASSGSSDTTPPVVTVPSNLTFQVDSEATGDRFLTSSNVGFDPSGAITATDNVAVEYNTAFCDSARFQHLPGYMVFTSEAGYWNMGTSTVTCYAEDAAGNVGTASFTVTLTSEPDPCVNCSLTMNSPYISESLDNYGQTVPEVKYNPIGDFNFDYFGDYSSCLTVQVLKPDGTQASITYDTACVLHHEKHYNFAGYINDAFNASGWTMKICAPEYNMCVEQNFTINFAFLNVDTTPTVTVSAYLNATSSTGRTLAITGANLDDNQATEVAIHKDGVVMISFAQFDYMDNCWSGQFSCLLIPHMPPPNQTQISWQTPLPEHWDAGTYGTHWRDFGSNPAAEGTASFNVPALSATEEEPEQPTTLSVIAYLNATSPTGR</sequence>
<evidence type="ECO:0000259" key="2">
    <source>
        <dbReference type="PROSITE" id="PS50825"/>
    </source>
</evidence>
<dbReference type="InterPro" id="IPR003961">
    <property type="entry name" value="FN3_dom"/>
</dbReference>
<keyword evidence="1" id="KW-0677">Repeat</keyword>
<feature type="domain" description="Fibronectin type-III" evidence="3">
    <location>
        <begin position="44"/>
        <end position="144"/>
    </location>
</feature>
<evidence type="ECO:0000313" key="5">
    <source>
        <dbReference type="Proteomes" id="UP000534207"/>
    </source>
</evidence>
<dbReference type="Proteomes" id="UP000534207">
    <property type="component" value="Unassembled WGS sequence"/>
</dbReference>
<name>A0A7K4NUY5_9ARCH</name>
<dbReference type="PROSITE" id="PS50853">
    <property type="entry name" value="FN3"/>
    <property type="match status" value="1"/>
</dbReference>
<feature type="domain" description="HYR" evidence="2">
    <location>
        <begin position="449"/>
        <end position="530"/>
    </location>
</feature>
<gene>
    <name evidence="4" type="ORF">HX827_05695</name>
</gene>
<evidence type="ECO:0000256" key="1">
    <source>
        <dbReference type="ARBA" id="ARBA00022737"/>
    </source>
</evidence>
<dbReference type="EMBL" id="JACASW010000023">
    <property type="protein sequence ID" value="NWK06803.1"/>
    <property type="molecule type" value="Genomic_DNA"/>
</dbReference>
<evidence type="ECO:0000313" key="4">
    <source>
        <dbReference type="EMBL" id="NWK06803.1"/>
    </source>
</evidence>
<evidence type="ECO:0000259" key="3">
    <source>
        <dbReference type="PROSITE" id="PS50853"/>
    </source>
</evidence>
<dbReference type="CDD" id="cd00063">
    <property type="entry name" value="FN3"/>
    <property type="match status" value="1"/>
</dbReference>
<feature type="non-terminal residue" evidence="4">
    <location>
        <position position="1119"/>
    </location>
</feature>
<feature type="domain" description="HYR" evidence="2">
    <location>
        <begin position="258"/>
        <end position="343"/>
    </location>
</feature>
<dbReference type="PANTHER" id="PTHR24273">
    <property type="entry name" value="FI04643P-RELATED"/>
    <property type="match status" value="1"/>
</dbReference>
<feature type="domain" description="HYR" evidence="2">
    <location>
        <begin position="347"/>
        <end position="445"/>
    </location>
</feature>